<dbReference type="GeneID" id="64629436"/>
<evidence type="ECO:0000313" key="2">
    <source>
        <dbReference type="Proteomes" id="UP000807769"/>
    </source>
</evidence>
<gene>
    <name evidence="1" type="ORF">BJ212DRAFT_1348535</name>
</gene>
<dbReference type="EMBL" id="JABBWG010000012">
    <property type="protein sequence ID" value="KAG1818052.1"/>
    <property type="molecule type" value="Genomic_DNA"/>
</dbReference>
<dbReference type="Proteomes" id="UP000807769">
    <property type="component" value="Unassembled WGS sequence"/>
</dbReference>
<protein>
    <submittedName>
        <fullName evidence="1">Uncharacterized protein</fullName>
    </submittedName>
</protein>
<dbReference type="AlphaFoldDB" id="A0A9P7ECU8"/>
<proteinExistence type="predicted"/>
<accession>A0A9P7ECU8</accession>
<dbReference type="OrthoDB" id="3020812at2759"/>
<comment type="caution">
    <text evidence="1">The sequence shown here is derived from an EMBL/GenBank/DDBJ whole genome shotgun (WGS) entry which is preliminary data.</text>
</comment>
<reference evidence="1" key="1">
    <citation type="journal article" date="2020" name="New Phytol.">
        <title>Comparative genomics reveals dynamic genome evolution in host specialist ectomycorrhizal fungi.</title>
        <authorList>
            <person name="Lofgren L.A."/>
            <person name="Nguyen N.H."/>
            <person name="Vilgalys R."/>
            <person name="Ruytinx J."/>
            <person name="Liao H.L."/>
            <person name="Branco S."/>
            <person name="Kuo A."/>
            <person name="LaButti K."/>
            <person name="Lipzen A."/>
            <person name="Andreopoulos W."/>
            <person name="Pangilinan J."/>
            <person name="Riley R."/>
            <person name="Hundley H."/>
            <person name="Na H."/>
            <person name="Barry K."/>
            <person name="Grigoriev I.V."/>
            <person name="Stajich J.E."/>
            <person name="Kennedy P.G."/>
        </authorList>
    </citation>
    <scope>NUCLEOTIDE SEQUENCE</scope>
    <source>
        <strain evidence="1">MN1</strain>
    </source>
</reference>
<evidence type="ECO:0000313" key="1">
    <source>
        <dbReference type="EMBL" id="KAG1818052.1"/>
    </source>
</evidence>
<name>A0A9P7ECU8_9AGAM</name>
<dbReference type="RefSeq" id="XP_041194112.1">
    <property type="nucleotide sequence ID" value="XM_041335419.1"/>
</dbReference>
<organism evidence="1 2">
    <name type="scientific">Suillus subaureus</name>
    <dbReference type="NCBI Taxonomy" id="48587"/>
    <lineage>
        <taxon>Eukaryota</taxon>
        <taxon>Fungi</taxon>
        <taxon>Dikarya</taxon>
        <taxon>Basidiomycota</taxon>
        <taxon>Agaricomycotina</taxon>
        <taxon>Agaricomycetes</taxon>
        <taxon>Agaricomycetidae</taxon>
        <taxon>Boletales</taxon>
        <taxon>Suillineae</taxon>
        <taxon>Suillaceae</taxon>
        <taxon>Suillus</taxon>
    </lineage>
</organism>
<sequence length="301" mass="32617">MYLPVRISSPKVALGHGILPNPNFTAGLVRPGCDLKFLQLPSLIGYVIVIVQLFPEPFSATFSPVSNQKVMLIKEKVAQLQSADYIAPSHGDTPQQHLTRDPFLPPRHNMKQCSQNRVKLAFSILRPKSSTWIVTAEILNSEYTRCCCGCCVRSGMTRNPSVQAEEGFSPCLLDAINTTSASSVLPSIVPPLHETQIYNVSGSRIKPISCLCSSHAGKRLTMVGNTASTTSSITRRSSKGNDFYASGRSSVPTIIYAHGSPATIILREELMGYICLPLVEELVQTDSSLGIPSHTSMPSVA</sequence>
<keyword evidence="2" id="KW-1185">Reference proteome</keyword>